<dbReference type="Proteomes" id="UP000595046">
    <property type="component" value="Chromosome"/>
</dbReference>
<protein>
    <recommendedName>
        <fullName evidence="4">DUF4352 domain-containing protein</fullName>
    </recommendedName>
</protein>
<accession>A0A7T1WS16</accession>
<reference evidence="3" key="1">
    <citation type="submission" date="2020-02" db="EMBL/GenBank/DDBJ databases">
        <title>Streptomyces sp. ASO4wet.</title>
        <authorList>
            <person name="Risdian C."/>
            <person name="Landwehr W."/>
            <person name="Schupp P."/>
            <person name="Wink J."/>
        </authorList>
    </citation>
    <scope>NUCLEOTIDE SEQUENCE [LARGE SCALE GENOMIC DNA]</scope>
    <source>
        <strain evidence="3">ASO4wet</strain>
    </source>
</reference>
<name>A0A7T1WS16_9ACTN</name>
<sequence length="246" mass="26270">MKIRTVTAVATIAVALPLTAACGASAGHTTGTPAACKKEMQRLFDKAMDDPDAPTPETTPPACRGLSEKQLKKYVGEITEKAIKEGVDDAFDDAVNDMDDSAGDADEANTELKVGDTFTYEDGVNVTVASINEFTAFEEYGDTAEPNQTPFRIDVKFENGSGKPVNLDDFMVNGQGATKGGDAEFTSWTEDVKDITGRLAAGQSDTKNSDGVLDKKYGTKMVVTVTRVSDDVDVMMEVPTWTGSIR</sequence>
<gene>
    <name evidence="2" type="ORF">G4Z16_01395</name>
</gene>
<proteinExistence type="predicted"/>
<keyword evidence="3" id="KW-1185">Reference proteome</keyword>
<feature type="signal peptide" evidence="1">
    <location>
        <begin position="1"/>
        <end position="20"/>
    </location>
</feature>
<dbReference type="KEGG" id="sbat:G4Z16_01395"/>
<evidence type="ECO:0000313" key="2">
    <source>
        <dbReference type="EMBL" id="QPP05260.1"/>
    </source>
</evidence>
<evidence type="ECO:0008006" key="4">
    <source>
        <dbReference type="Google" id="ProtNLM"/>
    </source>
</evidence>
<evidence type="ECO:0000313" key="3">
    <source>
        <dbReference type="Proteomes" id="UP000595046"/>
    </source>
</evidence>
<dbReference type="PROSITE" id="PS51257">
    <property type="entry name" value="PROKAR_LIPOPROTEIN"/>
    <property type="match status" value="1"/>
</dbReference>
<dbReference type="AlphaFoldDB" id="A0A7T1WS16"/>
<dbReference type="RefSeq" id="WP_197348767.1">
    <property type="nucleotide sequence ID" value="NZ_CP048882.1"/>
</dbReference>
<feature type="chain" id="PRO_5039268482" description="DUF4352 domain-containing protein" evidence="1">
    <location>
        <begin position="21"/>
        <end position="246"/>
    </location>
</feature>
<dbReference type="EMBL" id="CP048882">
    <property type="protein sequence ID" value="QPP05260.1"/>
    <property type="molecule type" value="Genomic_DNA"/>
</dbReference>
<keyword evidence="1" id="KW-0732">Signal</keyword>
<organism evidence="2 3">
    <name type="scientific">Streptomyces bathyalis</name>
    <dbReference type="NCBI Taxonomy" id="2710756"/>
    <lineage>
        <taxon>Bacteria</taxon>
        <taxon>Bacillati</taxon>
        <taxon>Actinomycetota</taxon>
        <taxon>Actinomycetes</taxon>
        <taxon>Kitasatosporales</taxon>
        <taxon>Streptomycetaceae</taxon>
        <taxon>Streptomyces</taxon>
    </lineage>
</organism>
<evidence type="ECO:0000256" key="1">
    <source>
        <dbReference type="SAM" id="SignalP"/>
    </source>
</evidence>